<dbReference type="Pfam" id="PF13663">
    <property type="entry name" value="DUF4148"/>
    <property type="match status" value="1"/>
</dbReference>
<protein>
    <recommendedName>
        <fullName evidence="5">Purine nucleoside phosphorylase</fullName>
    </recommendedName>
</protein>
<dbReference type="Proteomes" id="UP000027466">
    <property type="component" value="Unassembled WGS sequence"/>
</dbReference>
<evidence type="ECO:0000313" key="4">
    <source>
        <dbReference type="Proteomes" id="UP000027466"/>
    </source>
</evidence>
<organism evidence="3 4">
    <name type="scientific">Caballeronia glathei</name>
    <dbReference type="NCBI Taxonomy" id="60547"/>
    <lineage>
        <taxon>Bacteria</taxon>
        <taxon>Pseudomonadati</taxon>
        <taxon>Pseudomonadota</taxon>
        <taxon>Betaproteobacteria</taxon>
        <taxon>Burkholderiales</taxon>
        <taxon>Burkholderiaceae</taxon>
        <taxon>Caballeronia</taxon>
    </lineage>
</organism>
<evidence type="ECO:0000313" key="3">
    <source>
        <dbReference type="EMBL" id="KDR38500.1"/>
    </source>
</evidence>
<dbReference type="InterPro" id="IPR025421">
    <property type="entry name" value="DUF4148"/>
</dbReference>
<feature type="chain" id="PRO_5007372062" description="Purine nucleoside phosphorylase" evidence="2">
    <location>
        <begin position="24"/>
        <end position="105"/>
    </location>
</feature>
<name>A0A069PCZ6_9BURK</name>
<comment type="caution">
    <text evidence="3">The sequence shown here is derived from an EMBL/GenBank/DDBJ whole genome shotgun (WGS) entry which is preliminary data.</text>
</comment>
<evidence type="ECO:0008006" key="5">
    <source>
        <dbReference type="Google" id="ProtNLM"/>
    </source>
</evidence>
<feature type="signal peptide" evidence="2">
    <location>
        <begin position="1"/>
        <end position="23"/>
    </location>
</feature>
<reference evidence="3 4" key="1">
    <citation type="submission" date="2014-03" db="EMBL/GenBank/DDBJ databases">
        <title>Draft Genome Sequences of Four Burkholderia Strains.</title>
        <authorList>
            <person name="Liu X.Y."/>
            <person name="Li C.X."/>
            <person name="Xu J.H."/>
        </authorList>
    </citation>
    <scope>NUCLEOTIDE SEQUENCE [LARGE SCALE GENOMIC DNA]</scope>
    <source>
        <strain evidence="3 4">DSM 50014</strain>
    </source>
</reference>
<proteinExistence type="predicted"/>
<keyword evidence="2" id="KW-0732">Signal</keyword>
<dbReference type="AlphaFoldDB" id="A0A069PCZ6"/>
<evidence type="ECO:0000256" key="1">
    <source>
        <dbReference type="SAM" id="MobiDB-lite"/>
    </source>
</evidence>
<dbReference type="EMBL" id="JFHC01000087">
    <property type="protein sequence ID" value="KDR38500.1"/>
    <property type="molecule type" value="Genomic_DNA"/>
</dbReference>
<evidence type="ECO:0000256" key="2">
    <source>
        <dbReference type="SAM" id="SignalP"/>
    </source>
</evidence>
<feature type="region of interest" description="Disordered" evidence="1">
    <location>
        <begin position="70"/>
        <end position="90"/>
    </location>
</feature>
<sequence>MFKALIPAVVIATALAAPTFANAQDNAPITRAQVRAELVQLERAGYSPSADHATYPANLQAAQRRVDAQNGAAAAYGASTDGSSASGKPFARAAGAVNPVDYSRS</sequence>
<gene>
    <name evidence="3" type="ORF">BG61_39625</name>
</gene>
<dbReference type="STRING" id="60547.GCA_000751215_01815"/>
<dbReference type="RefSeq" id="WP_035928792.1">
    <property type="nucleotide sequence ID" value="NZ_CADFFX010000014.1"/>
</dbReference>
<accession>A0A069PCZ6</accession>
<feature type="compositionally biased region" description="Low complexity" evidence="1">
    <location>
        <begin position="71"/>
        <end position="87"/>
    </location>
</feature>
<keyword evidence="4" id="KW-1185">Reference proteome</keyword>